<dbReference type="Gene3D" id="3.40.50.720">
    <property type="entry name" value="NAD(P)-binding Rossmann-like Domain"/>
    <property type="match status" value="1"/>
</dbReference>
<protein>
    <submittedName>
        <fullName evidence="1">SDR family NAD(P)-dependent oxidoreductase</fullName>
    </submittedName>
</protein>
<dbReference type="InterPro" id="IPR036291">
    <property type="entry name" value="NAD(P)-bd_dom_sf"/>
</dbReference>
<keyword evidence="2" id="KW-1185">Reference proteome</keyword>
<evidence type="ECO:0000313" key="2">
    <source>
        <dbReference type="Proteomes" id="UP001597024"/>
    </source>
</evidence>
<dbReference type="SUPFAM" id="SSF51735">
    <property type="entry name" value="NAD(P)-binding Rossmann-fold domains"/>
    <property type="match status" value="1"/>
</dbReference>
<accession>A0ABW3E340</accession>
<dbReference type="Pfam" id="PF00106">
    <property type="entry name" value="adh_short"/>
    <property type="match status" value="1"/>
</dbReference>
<comment type="caution">
    <text evidence="1">The sequence shown here is derived from an EMBL/GenBank/DDBJ whole genome shotgun (WGS) entry which is preliminary data.</text>
</comment>
<dbReference type="InterPro" id="IPR002347">
    <property type="entry name" value="SDR_fam"/>
</dbReference>
<reference evidence="2" key="1">
    <citation type="journal article" date="2019" name="Int. J. Syst. Evol. Microbiol.">
        <title>The Global Catalogue of Microorganisms (GCM) 10K type strain sequencing project: providing services to taxonomists for standard genome sequencing and annotation.</title>
        <authorList>
            <consortium name="The Broad Institute Genomics Platform"/>
            <consortium name="The Broad Institute Genome Sequencing Center for Infectious Disease"/>
            <person name="Wu L."/>
            <person name="Ma J."/>
        </authorList>
    </citation>
    <scope>NUCLEOTIDE SEQUENCE [LARGE SCALE GENOMIC DNA]</scope>
    <source>
        <strain evidence="2">CCUG 62974</strain>
    </source>
</reference>
<evidence type="ECO:0000313" key="1">
    <source>
        <dbReference type="EMBL" id="MFD0890518.1"/>
    </source>
</evidence>
<gene>
    <name evidence="1" type="ORF">ACFQ08_38750</name>
</gene>
<name>A0ABW3E340_9ACTN</name>
<dbReference type="Proteomes" id="UP001597024">
    <property type="component" value="Unassembled WGS sequence"/>
</dbReference>
<organism evidence="1 2">
    <name type="scientific">Streptosporangium algeriense</name>
    <dbReference type="NCBI Taxonomy" id="1682748"/>
    <lineage>
        <taxon>Bacteria</taxon>
        <taxon>Bacillati</taxon>
        <taxon>Actinomycetota</taxon>
        <taxon>Actinomycetes</taxon>
        <taxon>Streptosporangiales</taxon>
        <taxon>Streptosporangiaceae</taxon>
        <taxon>Streptosporangium</taxon>
    </lineage>
</organism>
<proteinExistence type="predicted"/>
<sequence length="34" mass="3556">MTNTALITGASRGLGLELARSLAADGWRLVLTAR</sequence>
<dbReference type="EMBL" id="JBHTHX010002492">
    <property type="protein sequence ID" value="MFD0890518.1"/>
    <property type="molecule type" value="Genomic_DNA"/>
</dbReference>
<feature type="non-terminal residue" evidence="1">
    <location>
        <position position="34"/>
    </location>
</feature>